<dbReference type="Pfam" id="PF00128">
    <property type="entry name" value="Alpha-amylase"/>
    <property type="match status" value="1"/>
</dbReference>
<evidence type="ECO:0000256" key="1">
    <source>
        <dbReference type="ARBA" id="ARBA00008452"/>
    </source>
</evidence>
<dbReference type="CDD" id="cd11355">
    <property type="entry name" value="AmyAc_Sucrose_phosphorylase"/>
    <property type="match status" value="1"/>
</dbReference>
<keyword evidence="2" id="KW-0328">Glycosyltransferase</keyword>
<dbReference type="AlphaFoldDB" id="A0A2S9VAG5"/>
<proteinExistence type="inferred from homology"/>
<accession>A0A2S9VAG5</accession>
<comment type="caution">
    <text evidence="7">The sequence shown here is derived from an EMBL/GenBank/DDBJ whole genome shotgun (WGS) entry which is preliminary data.</text>
</comment>
<dbReference type="InterPro" id="IPR045857">
    <property type="entry name" value="O16G_dom_2"/>
</dbReference>
<dbReference type="NCBIfam" id="TIGR03852">
    <property type="entry name" value="sucrose_gtfA"/>
    <property type="match status" value="1"/>
</dbReference>
<dbReference type="InterPro" id="IPR016377">
    <property type="entry name" value="Sucrose_GGa_phosphorylase-rel"/>
</dbReference>
<dbReference type="InterPro" id="IPR006047">
    <property type="entry name" value="GH13_cat_dom"/>
</dbReference>
<organism evidence="7 8">
    <name type="scientific">Alteromonas alba</name>
    <dbReference type="NCBI Taxonomy" id="2079529"/>
    <lineage>
        <taxon>Bacteria</taxon>
        <taxon>Pseudomonadati</taxon>
        <taxon>Pseudomonadota</taxon>
        <taxon>Gammaproteobacteria</taxon>
        <taxon>Alteromonadales</taxon>
        <taxon>Alteromonadaceae</taxon>
        <taxon>Alteromonas/Salinimonas group</taxon>
        <taxon>Alteromonas</taxon>
    </lineage>
</organism>
<dbReference type="PIRSF" id="PIRSF003059">
    <property type="entry name" value="Sucrose_phosphorylase"/>
    <property type="match status" value="1"/>
</dbReference>
<dbReference type="InterPro" id="IPR022527">
    <property type="entry name" value="Sucrose_phospho"/>
</dbReference>
<dbReference type="EMBL" id="PVNP01000117">
    <property type="protein sequence ID" value="PRO73433.1"/>
    <property type="molecule type" value="Genomic_DNA"/>
</dbReference>
<sequence length="496" mass="54672">MNRSNDVQLITYVDRLGGGDIKALNALFSNQLKGVFGGVHLLPFFYPIDGEDAGFDPIDHTEVDSRLGSWQDVGELGENMDIMADMIVNHMSAQSPQFQDVLANGQSSSFWPLFLTRDKVFAADEHQDIAKIYRPRPTPCFTDITLQNGQTVPFWTTFTSNQIDIDVTSEAGQAYLEKILTAFERNNVDLIRLDAAGYAIKKPGTNCFMLEETFDFIEDLSQQAHSRNMKCLVEIHSYYKTQIEIAKRCDMVYDFAMPPLVLHSLFSGDPSALANWLQISPRNCVTVLDTHDGIGIVDVGPEGDKPGLLNAAQIDSLVEQIHQNSNGQSREATGAAASNLDLYQVNCTYYNALGANDQAYLIARAVQIFSPGIPQVYYAGLFAAENDMALLAKTNVGRDINRPYLDEQAVSESLEKPVVKALIALIRLRNSLAALVGEFSVTQQENILRLNWQADQSAAQLTVDFASLVASVTYSENGIEHHVDISVDSLAQSVSA</sequence>
<dbReference type="OrthoDB" id="9805159at2"/>
<gene>
    <name evidence="7" type="ORF">C6Y40_11530</name>
</gene>
<comment type="similarity">
    <text evidence="1">Belongs to the glycosyl hydrolase 13 family. Sucrose phosphorylase subfamily.</text>
</comment>
<dbReference type="RefSeq" id="WP_105934718.1">
    <property type="nucleotide sequence ID" value="NZ_PVNP01000117.1"/>
</dbReference>
<evidence type="ECO:0000256" key="4">
    <source>
        <dbReference type="PIRSR" id="PIRSR003059-1"/>
    </source>
</evidence>
<dbReference type="GO" id="GO:0004645">
    <property type="term" value="F:1,4-alpha-oligoglucan phosphorylase activity"/>
    <property type="evidence" value="ECO:0007669"/>
    <property type="project" value="InterPro"/>
</dbReference>
<dbReference type="Gene3D" id="3.90.400.10">
    <property type="entry name" value="Oligo-1,6-glucosidase, Domain 2"/>
    <property type="match status" value="1"/>
</dbReference>
<evidence type="ECO:0000256" key="5">
    <source>
        <dbReference type="PIRSR" id="PIRSR003059-2"/>
    </source>
</evidence>
<dbReference type="GO" id="GO:0005975">
    <property type="term" value="P:carbohydrate metabolic process"/>
    <property type="evidence" value="ECO:0007669"/>
    <property type="project" value="InterPro"/>
</dbReference>
<keyword evidence="3" id="KW-0808">Transferase</keyword>
<evidence type="ECO:0000259" key="6">
    <source>
        <dbReference type="SMART" id="SM00642"/>
    </source>
</evidence>
<feature type="binding site" evidence="5">
    <location>
        <begin position="192"/>
        <end position="194"/>
    </location>
    <ligand>
        <name>substrate</name>
    </ligand>
</feature>
<evidence type="ECO:0000256" key="3">
    <source>
        <dbReference type="ARBA" id="ARBA00022679"/>
    </source>
</evidence>
<keyword evidence="8" id="KW-1185">Reference proteome</keyword>
<dbReference type="SMART" id="SM00642">
    <property type="entry name" value="Aamy"/>
    <property type="match status" value="1"/>
</dbReference>
<feature type="domain" description="Glycosyl hydrolase family 13 catalytic" evidence="6">
    <location>
        <begin position="8"/>
        <end position="429"/>
    </location>
</feature>
<dbReference type="SUPFAM" id="SSF51445">
    <property type="entry name" value="(Trans)glycosidases"/>
    <property type="match status" value="1"/>
</dbReference>
<feature type="active site" description="Proton donor" evidence="4">
    <location>
        <position position="234"/>
    </location>
</feature>
<dbReference type="InterPro" id="IPR017853">
    <property type="entry name" value="GH"/>
</dbReference>
<evidence type="ECO:0000313" key="7">
    <source>
        <dbReference type="EMBL" id="PRO73433.1"/>
    </source>
</evidence>
<name>A0A2S9VAG5_9ALTE</name>
<dbReference type="Gene3D" id="3.20.20.80">
    <property type="entry name" value="Glycosidases"/>
    <property type="match status" value="1"/>
</dbReference>
<feature type="binding site" evidence="5">
    <location>
        <position position="234"/>
    </location>
    <ligand>
        <name>substrate</name>
    </ligand>
</feature>
<protein>
    <submittedName>
        <fullName evidence="7">Sucrose phosphorylase</fullName>
    </submittedName>
</protein>
<feature type="binding site" evidence="5">
    <location>
        <begin position="341"/>
        <end position="344"/>
    </location>
    <ligand>
        <name>substrate</name>
    </ligand>
</feature>
<feature type="binding site" evidence="5">
    <location>
        <begin position="291"/>
        <end position="292"/>
    </location>
    <ligand>
        <name>substrate</name>
    </ligand>
</feature>
<feature type="binding site" evidence="5">
    <location>
        <position position="52"/>
    </location>
    <ligand>
        <name>substrate</name>
    </ligand>
</feature>
<feature type="binding site" evidence="5">
    <location>
        <position position="90"/>
    </location>
    <ligand>
        <name>substrate</name>
    </ligand>
</feature>
<dbReference type="Proteomes" id="UP000238949">
    <property type="component" value="Unassembled WGS sequence"/>
</dbReference>
<dbReference type="PANTHER" id="PTHR38784:SF1">
    <property type="entry name" value="SUCROSE PHOSPHORYLASE"/>
    <property type="match status" value="1"/>
</dbReference>
<feature type="binding site" evidence="5">
    <location>
        <position position="398"/>
    </location>
    <ligand>
        <name>substrate</name>
    </ligand>
</feature>
<evidence type="ECO:0000256" key="2">
    <source>
        <dbReference type="ARBA" id="ARBA00022676"/>
    </source>
</evidence>
<reference evidence="8" key="1">
    <citation type="journal article" date="2020" name="Int. J. Syst. Evol. Microbiol.">
        <title>Alteromonas alba sp. nov., a marine bacterium isolated from the seawater of the West Pacific Ocean.</title>
        <authorList>
            <person name="Sun C."/>
            <person name="Wu Y.-H."/>
            <person name="Xamxidin M."/>
            <person name="Cheng H."/>
            <person name="Xu X.-W."/>
        </authorList>
    </citation>
    <scope>NUCLEOTIDE SEQUENCE [LARGE SCALE GENOMIC DNA]</scope>
    <source>
        <strain evidence="8">190</strain>
    </source>
</reference>
<dbReference type="PANTHER" id="PTHR38784">
    <property type="entry name" value="SUCROSE PHOSPHORYLASE"/>
    <property type="match status" value="1"/>
</dbReference>
<feature type="active site" description="Nucleophile" evidence="4">
    <location>
        <position position="194"/>
    </location>
</feature>
<evidence type="ECO:0000313" key="8">
    <source>
        <dbReference type="Proteomes" id="UP000238949"/>
    </source>
</evidence>